<keyword evidence="11" id="KW-1185">Reference proteome</keyword>
<feature type="transmembrane region" description="Helical" evidence="8">
    <location>
        <begin position="347"/>
        <end position="366"/>
    </location>
</feature>
<evidence type="ECO:0000256" key="6">
    <source>
        <dbReference type="ARBA" id="ARBA00023136"/>
    </source>
</evidence>
<keyword evidence="5 8" id="KW-1133">Transmembrane helix</keyword>
<dbReference type="GO" id="GO:0097272">
    <property type="term" value="P:ammonium homeostasis"/>
    <property type="evidence" value="ECO:0007669"/>
    <property type="project" value="TreeGrafter"/>
</dbReference>
<keyword evidence="6 8" id="KW-0472">Membrane</keyword>
<dbReference type="GO" id="GO:0005886">
    <property type="term" value="C:plasma membrane"/>
    <property type="evidence" value="ECO:0007669"/>
    <property type="project" value="TreeGrafter"/>
</dbReference>
<feature type="transmembrane region" description="Helical" evidence="8">
    <location>
        <begin position="107"/>
        <end position="126"/>
    </location>
</feature>
<keyword evidence="3" id="KW-0813">Transport</keyword>
<dbReference type="PANTHER" id="PTHR11730:SF58">
    <property type="entry name" value="AMMONIUM TRANSPORTER"/>
    <property type="match status" value="1"/>
</dbReference>
<feature type="transmembrane region" description="Helical" evidence="8">
    <location>
        <begin position="279"/>
        <end position="296"/>
    </location>
</feature>
<evidence type="ECO:0000313" key="11">
    <source>
        <dbReference type="Proteomes" id="UP001249851"/>
    </source>
</evidence>
<evidence type="ECO:0000259" key="9">
    <source>
        <dbReference type="Pfam" id="PF00909"/>
    </source>
</evidence>
<evidence type="ECO:0000256" key="3">
    <source>
        <dbReference type="ARBA" id="ARBA00022448"/>
    </source>
</evidence>
<comment type="caution">
    <text evidence="10">The sequence shown here is derived from an EMBL/GenBank/DDBJ whole genome shotgun (WGS) entry which is preliminary data.</text>
</comment>
<dbReference type="SUPFAM" id="SSF111352">
    <property type="entry name" value="Ammonium transporter"/>
    <property type="match status" value="1"/>
</dbReference>
<feature type="transmembrane region" description="Helical" evidence="8">
    <location>
        <begin position="252"/>
        <end position="272"/>
    </location>
</feature>
<evidence type="ECO:0000256" key="5">
    <source>
        <dbReference type="ARBA" id="ARBA00022989"/>
    </source>
</evidence>
<feature type="transmembrane region" description="Helical" evidence="8">
    <location>
        <begin position="133"/>
        <end position="153"/>
    </location>
</feature>
<keyword evidence="7" id="KW-0924">Ammonia transport</keyword>
<dbReference type="InterPro" id="IPR024041">
    <property type="entry name" value="NH4_transpt_AmtB-like_dom"/>
</dbReference>
<feature type="domain" description="Ammonium transporter AmtB-like" evidence="9">
    <location>
        <begin position="22"/>
        <end position="399"/>
    </location>
</feature>
<feature type="transmembrane region" description="Helical" evidence="8">
    <location>
        <begin position="20"/>
        <end position="40"/>
    </location>
</feature>
<proteinExistence type="inferred from homology"/>
<reference evidence="10" key="1">
    <citation type="journal article" date="2023" name="G3 (Bethesda)">
        <title>Whole genome assembly and annotation of the endangered Caribbean coral Acropora cervicornis.</title>
        <authorList>
            <person name="Selwyn J.D."/>
            <person name="Vollmer S.V."/>
        </authorList>
    </citation>
    <scope>NUCLEOTIDE SEQUENCE</scope>
    <source>
        <strain evidence="10">K2</strain>
    </source>
</reference>
<feature type="transmembrane region" description="Helical" evidence="8">
    <location>
        <begin position="61"/>
        <end position="80"/>
    </location>
</feature>
<dbReference type="InterPro" id="IPR029020">
    <property type="entry name" value="Ammonium/urea_transptr"/>
</dbReference>
<evidence type="ECO:0000256" key="7">
    <source>
        <dbReference type="ARBA" id="ARBA00023177"/>
    </source>
</evidence>
<dbReference type="GO" id="GO:0008519">
    <property type="term" value="F:ammonium channel activity"/>
    <property type="evidence" value="ECO:0007669"/>
    <property type="project" value="InterPro"/>
</dbReference>
<evidence type="ECO:0000313" key="10">
    <source>
        <dbReference type="EMBL" id="KAK2563591.1"/>
    </source>
</evidence>
<comment type="subcellular location">
    <subcellularLocation>
        <location evidence="1">Membrane</location>
        <topology evidence="1">Multi-pass membrane protein</topology>
    </subcellularLocation>
</comment>
<evidence type="ECO:0000256" key="1">
    <source>
        <dbReference type="ARBA" id="ARBA00004141"/>
    </source>
</evidence>
<keyword evidence="4 8" id="KW-0812">Transmembrane</keyword>
<dbReference type="EMBL" id="JARQWQ010000025">
    <property type="protein sequence ID" value="KAK2563591.1"/>
    <property type="molecule type" value="Genomic_DNA"/>
</dbReference>
<dbReference type="Pfam" id="PF00909">
    <property type="entry name" value="Ammonium_transp"/>
    <property type="match status" value="1"/>
</dbReference>
<evidence type="ECO:0000256" key="2">
    <source>
        <dbReference type="ARBA" id="ARBA00005887"/>
    </source>
</evidence>
<reference evidence="10" key="2">
    <citation type="journal article" date="2023" name="Science">
        <title>Genomic signatures of disease resistance in endangered staghorn corals.</title>
        <authorList>
            <person name="Vollmer S.V."/>
            <person name="Selwyn J.D."/>
            <person name="Despard B.A."/>
            <person name="Roesel C.L."/>
        </authorList>
    </citation>
    <scope>NUCLEOTIDE SEQUENCE</scope>
    <source>
        <strain evidence="10">K2</strain>
    </source>
</reference>
<dbReference type="FunFam" id="1.10.3430.10:FF:000008">
    <property type="entry name" value="Ammonium transporter"/>
    <property type="match status" value="1"/>
</dbReference>
<gene>
    <name evidence="10" type="ORF">P5673_013322</name>
</gene>
<dbReference type="PANTHER" id="PTHR11730">
    <property type="entry name" value="AMMONIUM TRANSPORTER"/>
    <property type="match status" value="1"/>
</dbReference>
<protein>
    <submittedName>
        <fullName evidence="10">Ammonium transporter 3</fullName>
    </submittedName>
</protein>
<dbReference type="AlphaFoldDB" id="A0AAD9QLR5"/>
<feature type="transmembrane region" description="Helical" evidence="8">
    <location>
        <begin position="209"/>
        <end position="232"/>
    </location>
</feature>
<accession>A0AAD9QLR5</accession>
<comment type="similarity">
    <text evidence="2">Belongs to the ammonia transporter channel (TC 1.A.11.2) family.</text>
</comment>
<name>A0AAD9QLR5_ACRCE</name>
<organism evidence="10 11">
    <name type="scientific">Acropora cervicornis</name>
    <name type="common">Staghorn coral</name>
    <dbReference type="NCBI Taxonomy" id="6130"/>
    <lineage>
        <taxon>Eukaryota</taxon>
        <taxon>Metazoa</taxon>
        <taxon>Cnidaria</taxon>
        <taxon>Anthozoa</taxon>
        <taxon>Hexacorallia</taxon>
        <taxon>Scleractinia</taxon>
        <taxon>Astrocoeniina</taxon>
        <taxon>Acroporidae</taxon>
        <taxon>Acropora</taxon>
    </lineage>
</organism>
<evidence type="ECO:0000256" key="4">
    <source>
        <dbReference type="ARBA" id="ARBA00022692"/>
    </source>
</evidence>
<sequence>MTIVDISNGTKNEEIGSDDATWILTSAFIIFTMQSGFGLLESGMVSRKNEVNIMVKNAVDVIYGGLSYWIFGFAFSFGMVGGNGFCGFGNFLTDADESQMGQVYSKYFFQLSFSTTATTIVSGAMAERTNLKAYTMYSFLNTLTYSLPAHWIWDGNGWLNKMGAVDIAGCGAVHLVGGVSGLVATLMLKPRIGRFDENAPQMKMASPTNVLLGTFMLWWGWLGFNCGSTFGISGMKWKLASSYICFKKKVNIPILVTGILSGLVSITAICSLARPWEAILIGALGALLACPGCALLDRLHIDDPVGCVPTHCFAGIWGLISVALFGEKDILENQFSKEYGIFKGGPWRFLGVQMLMIVSVSAWAAATTFLELYLVDRIFGLRVSEADELLGADHVEHGITEDQFTFQGSYDAKDKGTEQLRSVEINVLNELPITSPVDMLQRNENGDKSLRKSASTKRKILRRKWRKALSITKTRSESQRNSDISVQLSYVNGLQNGSTHGGDVLGHHVVVTGETNNVLTTS</sequence>
<evidence type="ECO:0000256" key="8">
    <source>
        <dbReference type="SAM" id="Phobius"/>
    </source>
</evidence>
<dbReference type="Proteomes" id="UP001249851">
    <property type="component" value="Unassembled WGS sequence"/>
</dbReference>
<dbReference type="Gene3D" id="1.10.3430.10">
    <property type="entry name" value="Ammonium transporter AmtB like domains"/>
    <property type="match status" value="1"/>
</dbReference>
<feature type="transmembrane region" description="Helical" evidence="8">
    <location>
        <begin position="165"/>
        <end position="188"/>
    </location>
</feature>